<comment type="subcellular location">
    <subcellularLocation>
        <location evidence="1">Membrane</location>
        <topology evidence="1">Multi-pass membrane protein</topology>
    </subcellularLocation>
</comment>
<feature type="domain" description="Fatty acyl-CoA reductase C-terminal" evidence="11">
    <location>
        <begin position="365"/>
        <end position="455"/>
    </location>
</feature>
<evidence type="ECO:0000256" key="7">
    <source>
        <dbReference type="ARBA" id="ARBA00023098"/>
    </source>
</evidence>
<dbReference type="InterPro" id="IPR013120">
    <property type="entry name" value="FAR_NAD-bd"/>
</dbReference>
<evidence type="ECO:0000256" key="4">
    <source>
        <dbReference type="ARBA" id="ARBA00022692"/>
    </source>
</evidence>
<evidence type="ECO:0000313" key="14">
    <source>
        <dbReference type="Proteomes" id="UP001314205"/>
    </source>
</evidence>
<evidence type="ECO:0000256" key="8">
    <source>
        <dbReference type="ARBA" id="ARBA00023136"/>
    </source>
</evidence>
<feature type="transmembrane region" description="Helical" evidence="10">
    <location>
        <begin position="355"/>
        <end position="378"/>
    </location>
</feature>
<evidence type="ECO:0000256" key="3">
    <source>
        <dbReference type="ARBA" id="ARBA00022516"/>
    </source>
</evidence>
<dbReference type="CDD" id="cd09071">
    <property type="entry name" value="FAR_C"/>
    <property type="match status" value="1"/>
</dbReference>
<keyword evidence="6 10" id="KW-1133">Transmembrane helix</keyword>
<dbReference type="Gene3D" id="3.40.50.720">
    <property type="entry name" value="NAD(P)-binding Rossmann-like Domain"/>
    <property type="match status" value="1"/>
</dbReference>
<dbReference type="InterPro" id="IPR026055">
    <property type="entry name" value="FAR"/>
</dbReference>
<comment type="catalytic activity">
    <reaction evidence="9 10">
        <text>a long-chain fatty acyl-CoA + 2 NADPH + 2 H(+) = a long-chain primary fatty alcohol + 2 NADP(+) + CoA</text>
        <dbReference type="Rhea" id="RHEA:52716"/>
        <dbReference type="ChEBI" id="CHEBI:15378"/>
        <dbReference type="ChEBI" id="CHEBI:57287"/>
        <dbReference type="ChEBI" id="CHEBI:57783"/>
        <dbReference type="ChEBI" id="CHEBI:58349"/>
        <dbReference type="ChEBI" id="CHEBI:77396"/>
        <dbReference type="ChEBI" id="CHEBI:83139"/>
        <dbReference type="EC" id="1.2.1.84"/>
    </reaction>
</comment>
<keyword evidence="10" id="KW-0560">Oxidoreductase</keyword>
<evidence type="ECO:0000259" key="12">
    <source>
        <dbReference type="Pfam" id="PF07993"/>
    </source>
</evidence>
<dbReference type="EMBL" id="CAVLGL010000126">
    <property type="protein sequence ID" value="CAK1600636.1"/>
    <property type="molecule type" value="Genomic_DNA"/>
</dbReference>
<keyword evidence="5 10" id="KW-0521">NADP</keyword>
<dbReference type="InterPro" id="IPR036291">
    <property type="entry name" value="NAD(P)-bd_dom_sf"/>
</dbReference>
<evidence type="ECO:0000259" key="11">
    <source>
        <dbReference type="Pfam" id="PF03015"/>
    </source>
</evidence>
<dbReference type="Pfam" id="PF07993">
    <property type="entry name" value="NAD_binding_4"/>
    <property type="match status" value="1"/>
</dbReference>
<evidence type="ECO:0000256" key="2">
    <source>
        <dbReference type="ARBA" id="ARBA00005928"/>
    </source>
</evidence>
<keyword evidence="3 10" id="KW-0444">Lipid biosynthesis</keyword>
<dbReference type="Pfam" id="PF03015">
    <property type="entry name" value="Sterile"/>
    <property type="match status" value="1"/>
</dbReference>
<dbReference type="EC" id="1.2.1.84" evidence="10"/>
<feature type="domain" description="Thioester reductase (TE)" evidence="12">
    <location>
        <begin position="25"/>
        <end position="295"/>
    </location>
</feature>
<comment type="similarity">
    <text evidence="2 10">Belongs to the fatty acyl-CoA reductase family.</text>
</comment>
<comment type="caution">
    <text evidence="13">The sequence shown here is derived from an EMBL/GenBank/DDBJ whole genome shotgun (WGS) entry which is preliminary data.</text>
</comment>
<dbReference type="GO" id="GO:0005777">
    <property type="term" value="C:peroxisome"/>
    <property type="evidence" value="ECO:0007669"/>
    <property type="project" value="TreeGrafter"/>
</dbReference>
<keyword evidence="8 10" id="KW-0472">Membrane</keyword>
<dbReference type="Proteomes" id="UP001314205">
    <property type="component" value="Unassembled WGS sequence"/>
</dbReference>
<dbReference type="SUPFAM" id="SSF51735">
    <property type="entry name" value="NAD(P)-binding Rossmann-fold domains"/>
    <property type="match status" value="1"/>
</dbReference>
<dbReference type="InterPro" id="IPR033640">
    <property type="entry name" value="FAR_C"/>
</dbReference>
<evidence type="ECO:0000313" key="13">
    <source>
        <dbReference type="EMBL" id="CAK1600636.1"/>
    </source>
</evidence>
<dbReference type="AlphaFoldDB" id="A0AAV1LZ60"/>
<protein>
    <recommendedName>
        <fullName evidence="10">Fatty acyl-CoA reductase</fullName>
        <ecNumber evidence="10">1.2.1.84</ecNumber>
    </recommendedName>
</protein>
<dbReference type="GO" id="GO:0080019">
    <property type="term" value="F:alcohol-forming very long-chain fatty acyl-CoA reductase activity"/>
    <property type="evidence" value="ECO:0007669"/>
    <property type="project" value="InterPro"/>
</dbReference>
<evidence type="ECO:0000256" key="6">
    <source>
        <dbReference type="ARBA" id="ARBA00022989"/>
    </source>
</evidence>
<keyword evidence="4 10" id="KW-0812">Transmembrane</keyword>
<evidence type="ECO:0000256" key="9">
    <source>
        <dbReference type="ARBA" id="ARBA00052530"/>
    </source>
</evidence>
<comment type="function">
    <text evidence="10">Catalyzes the reduction of fatty acyl-CoA to fatty alcohols.</text>
</comment>
<dbReference type="GO" id="GO:0035336">
    <property type="term" value="P:long-chain fatty-acyl-CoA metabolic process"/>
    <property type="evidence" value="ECO:0007669"/>
    <property type="project" value="TreeGrafter"/>
</dbReference>
<dbReference type="GO" id="GO:0016020">
    <property type="term" value="C:membrane"/>
    <property type="evidence" value="ECO:0007669"/>
    <property type="project" value="UniProtKB-SubCell"/>
</dbReference>
<keyword evidence="7 10" id="KW-0443">Lipid metabolism</keyword>
<dbReference type="GO" id="GO:0102965">
    <property type="term" value="F:alcohol-forming long-chain fatty acyl-CoA reductase activity"/>
    <property type="evidence" value="ECO:0007669"/>
    <property type="project" value="UniProtKB-EC"/>
</dbReference>
<name>A0AAV1LZ60_9NEOP</name>
<dbReference type="FunFam" id="3.40.50.720:FF:000143">
    <property type="entry name" value="Fatty acyl-CoA reductase"/>
    <property type="match status" value="1"/>
</dbReference>
<dbReference type="PANTHER" id="PTHR11011">
    <property type="entry name" value="MALE STERILITY PROTEIN 2-RELATED"/>
    <property type="match status" value="1"/>
</dbReference>
<evidence type="ECO:0000256" key="10">
    <source>
        <dbReference type="RuleBase" id="RU363097"/>
    </source>
</evidence>
<dbReference type="PANTHER" id="PTHR11011:SF45">
    <property type="entry name" value="FATTY ACYL-COA REDUCTASE CG8306-RELATED"/>
    <property type="match status" value="1"/>
</dbReference>
<reference evidence="13 14" key="1">
    <citation type="submission" date="2023-11" db="EMBL/GenBank/DDBJ databases">
        <authorList>
            <person name="Hedman E."/>
            <person name="Englund M."/>
            <person name="Stromberg M."/>
            <person name="Nyberg Akerstrom W."/>
            <person name="Nylinder S."/>
            <person name="Jareborg N."/>
            <person name="Kallberg Y."/>
            <person name="Kronander E."/>
        </authorList>
    </citation>
    <scope>NUCLEOTIDE SEQUENCE [LARGE SCALE GENOMIC DNA]</scope>
</reference>
<dbReference type="CDD" id="cd05236">
    <property type="entry name" value="FAR-N_SDR_e"/>
    <property type="match status" value="1"/>
</dbReference>
<gene>
    <name evidence="13" type="ORF">PARMNEM_LOCUS19367</name>
</gene>
<keyword evidence="14" id="KW-1185">Reference proteome</keyword>
<organism evidence="13 14">
    <name type="scientific">Parnassius mnemosyne</name>
    <name type="common">clouded apollo</name>
    <dbReference type="NCBI Taxonomy" id="213953"/>
    <lineage>
        <taxon>Eukaryota</taxon>
        <taxon>Metazoa</taxon>
        <taxon>Ecdysozoa</taxon>
        <taxon>Arthropoda</taxon>
        <taxon>Hexapoda</taxon>
        <taxon>Insecta</taxon>
        <taxon>Pterygota</taxon>
        <taxon>Neoptera</taxon>
        <taxon>Endopterygota</taxon>
        <taxon>Lepidoptera</taxon>
        <taxon>Glossata</taxon>
        <taxon>Ditrysia</taxon>
        <taxon>Papilionoidea</taxon>
        <taxon>Papilionidae</taxon>
        <taxon>Parnassiinae</taxon>
        <taxon>Parnassini</taxon>
        <taxon>Parnassius</taxon>
        <taxon>Driopa</taxon>
    </lineage>
</organism>
<evidence type="ECO:0000256" key="5">
    <source>
        <dbReference type="ARBA" id="ARBA00022857"/>
    </source>
</evidence>
<proteinExistence type="inferred from homology"/>
<accession>A0AAV1LZ60</accession>
<evidence type="ECO:0000256" key="1">
    <source>
        <dbReference type="ARBA" id="ARBA00004141"/>
    </source>
</evidence>
<sequence>MSCTDRTEDTYESIESHYAGKSVLITGGTGFLGKVFVEKLLYSCPKINTIFLLLRKKNQSETSERIKQLLESPIFDRVRKERPENFEKVVPLSGDITLSNLGISQEDEQMIIEKVSHVFHFAANVKFNESMKVAMNTNVEGTRRLLNLCHRMKNIEVFVYVSTAYSNTDKPVLEEIVYPPPASIDEVYDILEQEVSEVSHEDKLKKLICGRPNTYTFAKALAESLVSQEHGDVPTIIIRPSIVSASMREPLTGWLDNWFGATALIATIAKGLVRIVLSKNTNILDLIPVDYVSNLTVAAAAKCKRSREITVYNCCTSDANPFTVGLLGKLIAEDSVKHNFHDIIRPTLFCTNSEWLLIFFTLILQTIPAFVADCWLRLMGRPPRFMKMQRKILQTRSALQYFSSRSWQMKCQRTRDLFASLSFSDRLEFPFDPTHIKWETYMPIYCMGIRKFLFKLS</sequence>